<evidence type="ECO:0000313" key="2">
    <source>
        <dbReference type="Proteomes" id="UP000678679"/>
    </source>
</evidence>
<keyword evidence="2" id="KW-1185">Reference proteome</keyword>
<dbReference type="Proteomes" id="UP000678679">
    <property type="component" value="Chromosome 1"/>
</dbReference>
<dbReference type="AlphaFoldDB" id="A0AAX1N459"/>
<organism evidence="1 2">
    <name type="scientific">Flammeovirga yaeyamensis</name>
    <dbReference type="NCBI Taxonomy" id="367791"/>
    <lineage>
        <taxon>Bacteria</taxon>
        <taxon>Pseudomonadati</taxon>
        <taxon>Bacteroidota</taxon>
        <taxon>Cytophagia</taxon>
        <taxon>Cytophagales</taxon>
        <taxon>Flammeovirgaceae</taxon>
        <taxon>Flammeovirga</taxon>
    </lineage>
</organism>
<accession>A0AAX1N459</accession>
<dbReference type="RefSeq" id="WP_066205890.1">
    <property type="nucleotide sequence ID" value="NZ_CP076132.1"/>
</dbReference>
<proteinExistence type="predicted"/>
<protein>
    <submittedName>
        <fullName evidence="1">Uncharacterized protein</fullName>
    </submittedName>
</protein>
<name>A0AAX1N459_9BACT</name>
<dbReference type="SUPFAM" id="SSF55785">
    <property type="entry name" value="PYP-like sensor domain (PAS domain)"/>
    <property type="match status" value="1"/>
</dbReference>
<sequence length="218" mass="25610">MTQELLNYYDNSPLGVTIYKRLAPHKFEIYYYNEAGREMDGLSENETKGKLLETVFPNCEEIGLSQLLEKVYLDGKTQVIPFMGFKSDNTKTIHRTNRVQKLEEPYVVSVFSDESQTYSYIRQIEKDNRKLNHALDYTSHHLRGNLSTSLGILELFEATDVSREEKQFLLNVIKKNLENIDSKMHHLVDLLYKEVKEDEKILKKHKFKTFHLKNSRVS</sequence>
<dbReference type="InterPro" id="IPR035965">
    <property type="entry name" value="PAS-like_dom_sf"/>
</dbReference>
<dbReference type="KEGG" id="fya:KMW28_13660"/>
<gene>
    <name evidence="1" type="ORF">KMW28_13660</name>
</gene>
<dbReference type="EMBL" id="CP076132">
    <property type="protein sequence ID" value="QWG00698.1"/>
    <property type="molecule type" value="Genomic_DNA"/>
</dbReference>
<evidence type="ECO:0000313" key="1">
    <source>
        <dbReference type="EMBL" id="QWG00698.1"/>
    </source>
</evidence>
<reference evidence="1 2" key="1">
    <citation type="submission" date="2021-05" db="EMBL/GenBank/DDBJ databases">
        <title>Comparative genomic studies on the polysaccharide-degrading batcterial strains of the Flammeovirga genus.</title>
        <authorList>
            <person name="Zewei F."/>
            <person name="Zheng Z."/>
            <person name="Yu L."/>
            <person name="Ruyue G."/>
            <person name="Yanhong M."/>
            <person name="Yuanyuan C."/>
            <person name="Jingyan G."/>
            <person name="Wenjun H."/>
        </authorList>
    </citation>
    <scope>NUCLEOTIDE SEQUENCE [LARGE SCALE GENOMIC DNA]</scope>
    <source>
        <strain evidence="1 2">NBRC:100898</strain>
    </source>
</reference>
<dbReference type="Gene3D" id="3.30.450.20">
    <property type="entry name" value="PAS domain"/>
    <property type="match status" value="1"/>
</dbReference>